<evidence type="ECO:0000313" key="3">
    <source>
        <dbReference type="Proteomes" id="UP000019763"/>
    </source>
</evidence>
<dbReference type="VEuPathDB" id="CryptoDB:GNI_067210"/>
<proteinExistence type="predicted"/>
<feature type="region of interest" description="Disordered" evidence="1">
    <location>
        <begin position="163"/>
        <end position="193"/>
    </location>
</feature>
<protein>
    <submittedName>
        <fullName evidence="2">Uncharacterized protein</fullName>
    </submittedName>
</protein>
<evidence type="ECO:0000313" key="2">
    <source>
        <dbReference type="EMBL" id="EZG67625.1"/>
    </source>
</evidence>
<accession>A0A023B7R3</accession>
<feature type="compositionally biased region" description="Low complexity" evidence="1">
    <location>
        <begin position="172"/>
        <end position="184"/>
    </location>
</feature>
<dbReference type="AlphaFoldDB" id="A0A023B7R3"/>
<dbReference type="RefSeq" id="XP_011130178.1">
    <property type="nucleotide sequence ID" value="XM_011131876.1"/>
</dbReference>
<keyword evidence="3" id="KW-1185">Reference proteome</keyword>
<dbReference type="EMBL" id="AFNH02000506">
    <property type="protein sequence ID" value="EZG67625.1"/>
    <property type="molecule type" value="Genomic_DNA"/>
</dbReference>
<comment type="caution">
    <text evidence="2">The sequence shown here is derived from an EMBL/GenBank/DDBJ whole genome shotgun (WGS) entry which is preliminary data.</text>
</comment>
<name>A0A023B7R3_GRENI</name>
<gene>
    <name evidence="2" type="ORF">GNI_067210</name>
</gene>
<reference evidence="2" key="1">
    <citation type="submission" date="2013-12" db="EMBL/GenBank/DDBJ databases">
        <authorList>
            <person name="Omoto C.K."/>
            <person name="Sibley D."/>
            <person name="Venepally P."/>
            <person name="Hadjithomas M."/>
            <person name="Karamycheva S."/>
            <person name="Brunk B."/>
            <person name="Roos D."/>
            <person name="Caler E."/>
            <person name="Lorenzi H."/>
        </authorList>
    </citation>
    <scope>NUCLEOTIDE SEQUENCE</scope>
</reference>
<feature type="region of interest" description="Disordered" evidence="1">
    <location>
        <begin position="65"/>
        <end position="142"/>
    </location>
</feature>
<feature type="compositionally biased region" description="Low complexity" evidence="1">
    <location>
        <begin position="130"/>
        <end position="139"/>
    </location>
</feature>
<feature type="compositionally biased region" description="Basic and acidic residues" evidence="1">
    <location>
        <begin position="65"/>
        <end position="86"/>
    </location>
</feature>
<dbReference type="Proteomes" id="UP000019763">
    <property type="component" value="Unassembled WGS sequence"/>
</dbReference>
<sequence>MVSPATATVGRPVTPSVGAYDLVGQSPLTPRYDQLAIVRLCDEDMRRIGVEVAKGINIWLAKSERTKNERMKSERMKSERMKSERVKRAKTGGILKSQMGGKKKVHFDQASSSSSSSSERNLGVSGDAFSSLSSSDSSSMTNNLAAKQSGAWQCCNMLNKKQPSKPIAQSVPLSITPPSLTPTPAVKKGSANTGTTLKLHKAVSTTDCEPFRATKSIAHPGYVPGYVPPQHNHLYQNEHPKADDDENRTWTMLKLFGNNCCSYTPSALSDKQRAEDALRTRAQLGIIRFDAKTQLVDNLVKNNVPQNINWFW</sequence>
<organism evidence="2 3">
    <name type="scientific">Gregarina niphandrodes</name>
    <name type="common">Septate eugregarine</name>
    <dbReference type="NCBI Taxonomy" id="110365"/>
    <lineage>
        <taxon>Eukaryota</taxon>
        <taxon>Sar</taxon>
        <taxon>Alveolata</taxon>
        <taxon>Apicomplexa</taxon>
        <taxon>Conoidasida</taxon>
        <taxon>Gregarinasina</taxon>
        <taxon>Eugregarinorida</taxon>
        <taxon>Gregarinidae</taxon>
        <taxon>Gregarina</taxon>
    </lineage>
</organism>
<evidence type="ECO:0000256" key="1">
    <source>
        <dbReference type="SAM" id="MobiDB-lite"/>
    </source>
</evidence>
<dbReference type="GeneID" id="22912463"/>